<accession>A0ABS2NZK9</accession>
<sequence>MKKIKPIIMTSEELRYECFHIKSKSGESYRIIRNFTGENGISRYSLKLFELVKDGFGSFKYAEVSNFDKENASLNPDSKDGIRLALESFGKYLILTDSNGDELHLTGCSSGYLGTGPHATHEVLNKLGFKVPMRFIAAMKEFQLSHPDIDSHLNLELEKLDSKYL</sequence>
<organism evidence="1 2">
    <name type="scientific">Sutcliffiella tianshenii</name>
    <dbReference type="NCBI Taxonomy" id="1463404"/>
    <lineage>
        <taxon>Bacteria</taxon>
        <taxon>Bacillati</taxon>
        <taxon>Bacillota</taxon>
        <taxon>Bacilli</taxon>
        <taxon>Bacillales</taxon>
        <taxon>Bacillaceae</taxon>
        <taxon>Sutcliffiella</taxon>
    </lineage>
</organism>
<name>A0ABS2NZK9_9BACI</name>
<evidence type="ECO:0000313" key="2">
    <source>
        <dbReference type="Proteomes" id="UP000737402"/>
    </source>
</evidence>
<gene>
    <name evidence="1" type="ORF">JOC95_002008</name>
</gene>
<protein>
    <submittedName>
        <fullName evidence="1">Uncharacterized protein</fullName>
    </submittedName>
</protein>
<reference evidence="1 2" key="1">
    <citation type="submission" date="2021-01" db="EMBL/GenBank/DDBJ databases">
        <title>Genomic Encyclopedia of Type Strains, Phase IV (KMG-IV): sequencing the most valuable type-strain genomes for metagenomic binning, comparative biology and taxonomic classification.</title>
        <authorList>
            <person name="Goeker M."/>
        </authorList>
    </citation>
    <scope>NUCLEOTIDE SEQUENCE [LARGE SCALE GENOMIC DNA]</scope>
    <source>
        <strain evidence="1 2">DSM 25879</strain>
    </source>
</reference>
<comment type="caution">
    <text evidence="1">The sequence shown here is derived from an EMBL/GenBank/DDBJ whole genome shotgun (WGS) entry which is preliminary data.</text>
</comment>
<proteinExistence type="predicted"/>
<dbReference type="EMBL" id="JAFBED010000004">
    <property type="protein sequence ID" value="MBM7620155.1"/>
    <property type="molecule type" value="Genomic_DNA"/>
</dbReference>
<dbReference type="Proteomes" id="UP000737402">
    <property type="component" value="Unassembled WGS sequence"/>
</dbReference>
<keyword evidence="2" id="KW-1185">Reference proteome</keyword>
<dbReference type="RefSeq" id="WP_204415645.1">
    <property type="nucleotide sequence ID" value="NZ_JAFBED010000004.1"/>
</dbReference>
<evidence type="ECO:0000313" key="1">
    <source>
        <dbReference type="EMBL" id="MBM7620155.1"/>
    </source>
</evidence>